<dbReference type="InterPro" id="IPR011805">
    <property type="entry name" value="RNase_R"/>
</dbReference>
<dbReference type="Proteomes" id="UP001198182">
    <property type="component" value="Unassembled WGS sequence"/>
</dbReference>
<comment type="subcellular location">
    <subcellularLocation>
        <location evidence="2 8">Cytoplasm</location>
    </subcellularLocation>
</comment>
<organism evidence="10 11">
    <name type="scientific">Hominifimenecus microfluidus</name>
    <dbReference type="NCBI Taxonomy" id="2885348"/>
    <lineage>
        <taxon>Bacteria</taxon>
        <taxon>Bacillati</taxon>
        <taxon>Bacillota</taxon>
        <taxon>Clostridia</taxon>
        <taxon>Lachnospirales</taxon>
        <taxon>Lachnospiraceae</taxon>
        <taxon>Hominifimenecus</taxon>
    </lineage>
</organism>
<dbReference type="PANTHER" id="PTHR23355">
    <property type="entry name" value="RIBONUCLEASE"/>
    <property type="match status" value="1"/>
</dbReference>
<accession>A0AAE3JGT1</accession>
<dbReference type="EMBL" id="JAJEQR010000021">
    <property type="protein sequence ID" value="MCC2231056.1"/>
    <property type="molecule type" value="Genomic_DNA"/>
</dbReference>
<dbReference type="InterPro" id="IPR050180">
    <property type="entry name" value="RNR_Ribonuclease"/>
</dbReference>
<sequence>MDRETFKKRKEMIQALMCDPNYTPMKIKELAILLQVPREQREELKEVLDALLAEGKIGISKRGKYGRPEDTALVGIFTGTAKGFGFVTVEGMDEDIYIHESNVDTAMHGDTVQVAVIESGRGGHRTEGKILRVLERAFADVVGTFHKSKHYGFVVPENQRIGVDIFIPEGKDMGAVNGHKVVAHIKNYGDQRHSPEGEITEILGHVNDPGVDITAVVRAYGIPDEFPPEVMEQTAQVGESVDTSLFKDRLDLRDWQMVTIDGEDAKDLDDAVSVTRNGDGYVLGVHIADVSQYVPEDSPLDKEARTRGTSVYLTDRVIPMLPHRLSNGICSLNAGEDRLALSCIMEIGADGTIQGHRIAETLIRVNRRMSYTAVAAVLDGDEAAQAEYAEEKEMFFLMKELADKLRRKRRKRGSIDFDLPECKIILDEKGRPVDIHPYERNAATDIIEDFMLAANETVAEDYFWQELPFVYRTHDKPDPEKVSELAALLRPLGAKLHTSNGELHPKELQKLLADIADRPEEAFISRLALRSMKQARYSIECTGHFGLAAKYYCHFTSPIRRYPDLQIHRIIKENLRGTLDEKRVSHYSKILHGVADSSSKTERRATEAERMVNKMKMAQFMQPKIGECFDGMISGVTRWGMYVELPDTIEGLVHVNNLIDDYYSLDEKRHELVGEMTGRRFRMGEPVRVRLVGVDLHANTIDFILVEPEDEDDIFSEGTSERKKKHGKGKH</sequence>
<dbReference type="GO" id="GO:0006402">
    <property type="term" value="P:mRNA catabolic process"/>
    <property type="evidence" value="ECO:0007669"/>
    <property type="project" value="TreeGrafter"/>
</dbReference>
<protein>
    <recommendedName>
        <fullName evidence="8">Ribonuclease R</fullName>
        <shortName evidence="8">RNase R</shortName>
        <ecNumber evidence="8">3.1.13.1</ecNumber>
    </recommendedName>
</protein>
<reference evidence="10" key="1">
    <citation type="submission" date="2021-10" db="EMBL/GenBank/DDBJ databases">
        <title>Anaerobic single-cell dispensing facilitates the cultivation of human gut bacteria.</title>
        <authorList>
            <person name="Afrizal A."/>
        </authorList>
    </citation>
    <scope>NUCLEOTIDE SEQUENCE</scope>
    <source>
        <strain evidence="10">CLA-AA-H215</strain>
    </source>
</reference>
<keyword evidence="4 8" id="KW-0540">Nuclease</keyword>
<name>A0AAE3JGT1_9FIRM</name>
<dbReference type="NCBIfam" id="TIGR00358">
    <property type="entry name" value="3_prime_RNase"/>
    <property type="match status" value="1"/>
</dbReference>
<feature type="domain" description="S1 motif" evidence="9">
    <location>
        <begin position="626"/>
        <end position="706"/>
    </location>
</feature>
<dbReference type="HAMAP" id="MF_01895">
    <property type="entry name" value="RNase_R"/>
    <property type="match status" value="1"/>
</dbReference>
<evidence type="ECO:0000256" key="6">
    <source>
        <dbReference type="ARBA" id="ARBA00022839"/>
    </source>
</evidence>
<evidence type="ECO:0000256" key="7">
    <source>
        <dbReference type="ARBA" id="ARBA00022884"/>
    </source>
</evidence>
<dbReference type="InterPro" id="IPR003029">
    <property type="entry name" value="S1_domain"/>
</dbReference>
<dbReference type="PANTHER" id="PTHR23355:SF9">
    <property type="entry name" value="DIS3-LIKE EXONUCLEASE 2"/>
    <property type="match status" value="1"/>
</dbReference>
<comment type="caution">
    <text evidence="10">The sequence shown here is derived from an EMBL/GenBank/DDBJ whole genome shotgun (WGS) entry which is preliminary data.</text>
</comment>
<dbReference type="InterPro" id="IPR040476">
    <property type="entry name" value="CSD2"/>
</dbReference>
<dbReference type="GO" id="GO:0008859">
    <property type="term" value="F:exoribonuclease II activity"/>
    <property type="evidence" value="ECO:0007669"/>
    <property type="project" value="UniProtKB-UniRule"/>
</dbReference>
<dbReference type="EC" id="3.1.13.1" evidence="8"/>
<dbReference type="SMART" id="SM00316">
    <property type="entry name" value="S1"/>
    <property type="match status" value="1"/>
</dbReference>
<dbReference type="GO" id="GO:0003723">
    <property type="term" value="F:RNA binding"/>
    <property type="evidence" value="ECO:0007669"/>
    <property type="project" value="UniProtKB-UniRule"/>
</dbReference>
<dbReference type="SMART" id="SM00357">
    <property type="entry name" value="CSP"/>
    <property type="match status" value="2"/>
</dbReference>
<keyword evidence="6 8" id="KW-0269">Exonuclease</keyword>
<dbReference type="InterPro" id="IPR012340">
    <property type="entry name" value="NA-bd_OB-fold"/>
</dbReference>
<dbReference type="Pfam" id="PF00773">
    <property type="entry name" value="RNB"/>
    <property type="match status" value="1"/>
</dbReference>
<keyword evidence="5 8" id="KW-0378">Hydrolase</keyword>
<dbReference type="InterPro" id="IPR004476">
    <property type="entry name" value="RNase_II/RNase_R"/>
</dbReference>
<dbReference type="InterPro" id="IPR001900">
    <property type="entry name" value="RNase_II/R"/>
</dbReference>
<dbReference type="SUPFAM" id="SSF50249">
    <property type="entry name" value="Nucleic acid-binding proteins"/>
    <property type="match status" value="4"/>
</dbReference>
<comment type="catalytic activity">
    <reaction evidence="1 8">
        <text>Exonucleolytic cleavage in the 3'- to 5'-direction to yield nucleoside 5'-phosphates.</text>
        <dbReference type="EC" id="3.1.13.1"/>
    </reaction>
</comment>
<dbReference type="NCBIfam" id="TIGR02063">
    <property type="entry name" value="RNase_R"/>
    <property type="match status" value="1"/>
</dbReference>
<comment type="function">
    <text evidence="8">3'-5' exoribonuclease that releases 5'-nucleoside monophosphates and is involved in maturation of structured RNAs.</text>
</comment>
<evidence type="ECO:0000256" key="2">
    <source>
        <dbReference type="ARBA" id="ARBA00004496"/>
    </source>
</evidence>
<dbReference type="Pfam" id="PF08206">
    <property type="entry name" value="OB_RNB"/>
    <property type="match status" value="1"/>
</dbReference>
<dbReference type="InterPro" id="IPR011129">
    <property type="entry name" value="CSD"/>
</dbReference>
<evidence type="ECO:0000256" key="4">
    <source>
        <dbReference type="ARBA" id="ARBA00022722"/>
    </source>
</evidence>
<keyword evidence="7 8" id="KW-0694">RNA-binding</keyword>
<dbReference type="AlphaFoldDB" id="A0AAE3JGT1"/>
<dbReference type="InterPro" id="IPR013223">
    <property type="entry name" value="RNase_B_OB_dom"/>
</dbReference>
<dbReference type="Pfam" id="PF00575">
    <property type="entry name" value="S1"/>
    <property type="match status" value="1"/>
</dbReference>
<proteinExistence type="inferred from homology"/>
<evidence type="ECO:0000313" key="11">
    <source>
        <dbReference type="Proteomes" id="UP001198182"/>
    </source>
</evidence>
<dbReference type="Gene3D" id="2.40.50.140">
    <property type="entry name" value="Nucleic acid-binding proteins"/>
    <property type="match status" value="3"/>
</dbReference>
<dbReference type="PROSITE" id="PS50126">
    <property type="entry name" value="S1"/>
    <property type="match status" value="1"/>
</dbReference>
<dbReference type="Pfam" id="PF17876">
    <property type="entry name" value="CSD2"/>
    <property type="match status" value="1"/>
</dbReference>
<evidence type="ECO:0000256" key="5">
    <source>
        <dbReference type="ARBA" id="ARBA00022801"/>
    </source>
</evidence>
<evidence type="ECO:0000256" key="8">
    <source>
        <dbReference type="HAMAP-Rule" id="MF_01895"/>
    </source>
</evidence>
<comment type="similarity">
    <text evidence="8">Belongs to the RNR ribonuclease family. RNase R subfamily.</text>
</comment>
<evidence type="ECO:0000259" key="9">
    <source>
        <dbReference type="PROSITE" id="PS50126"/>
    </source>
</evidence>
<dbReference type="GO" id="GO:0005829">
    <property type="term" value="C:cytosol"/>
    <property type="evidence" value="ECO:0007669"/>
    <property type="project" value="TreeGrafter"/>
</dbReference>
<dbReference type="CDD" id="cd04471">
    <property type="entry name" value="S1_RNase_R"/>
    <property type="match status" value="1"/>
</dbReference>
<evidence type="ECO:0000313" key="10">
    <source>
        <dbReference type="EMBL" id="MCC2231056.1"/>
    </source>
</evidence>
<keyword evidence="11" id="KW-1185">Reference proteome</keyword>
<keyword evidence="3 8" id="KW-0963">Cytoplasm</keyword>
<evidence type="ECO:0000256" key="1">
    <source>
        <dbReference type="ARBA" id="ARBA00001849"/>
    </source>
</evidence>
<gene>
    <name evidence="8 10" type="primary">rnr</name>
    <name evidence="10" type="ORF">LKD81_08605</name>
</gene>
<evidence type="ECO:0000256" key="3">
    <source>
        <dbReference type="ARBA" id="ARBA00022490"/>
    </source>
</evidence>
<dbReference type="SMART" id="SM00955">
    <property type="entry name" value="RNB"/>
    <property type="match status" value="1"/>
</dbReference>